<dbReference type="OrthoDB" id="8264784at2"/>
<dbReference type="Proteomes" id="UP000001953">
    <property type="component" value="Chromosome"/>
</dbReference>
<evidence type="ECO:0000313" key="2">
    <source>
        <dbReference type="Proteomes" id="UP000001953"/>
    </source>
</evidence>
<name>Q1QS89_NITHX</name>
<sequence length="185" mass="20591">MPVFRYFLVMGCCLLGLLFVADWIWPGNAGTDAHPATVASAGSAGLKSEDLVPKDSVPKDPASTDLGAASAVLSSIDDWRRSEKRFERSKHDPQPIVYPDIATLAPTADRLQWERQLRYLPANHVYEARAEMPKAEAPKVAEKTRPPRKHIAHARSRARVIANVERPPPPRYARNTGWNPFGLFD</sequence>
<evidence type="ECO:0000313" key="1">
    <source>
        <dbReference type="EMBL" id="ABE60908.1"/>
    </source>
</evidence>
<dbReference type="KEGG" id="nha:Nham_0006"/>
<dbReference type="AlphaFoldDB" id="Q1QS89"/>
<dbReference type="EMBL" id="CP000319">
    <property type="protein sequence ID" value="ABE60908.1"/>
    <property type="molecule type" value="Genomic_DNA"/>
</dbReference>
<organism evidence="1 2">
    <name type="scientific">Nitrobacter hamburgensis (strain DSM 10229 / NCIMB 13809 / X14)</name>
    <dbReference type="NCBI Taxonomy" id="323097"/>
    <lineage>
        <taxon>Bacteria</taxon>
        <taxon>Pseudomonadati</taxon>
        <taxon>Pseudomonadota</taxon>
        <taxon>Alphaproteobacteria</taxon>
        <taxon>Hyphomicrobiales</taxon>
        <taxon>Nitrobacteraceae</taxon>
        <taxon>Nitrobacter</taxon>
    </lineage>
</organism>
<keyword evidence="2" id="KW-1185">Reference proteome</keyword>
<accession>Q1QS89</accession>
<proteinExistence type="predicted"/>
<dbReference type="HOGENOM" id="CLU_1523613_0_0_5"/>
<reference evidence="1 2" key="1">
    <citation type="submission" date="2006-03" db="EMBL/GenBank/DDBJ databases">
        <title>Complete sequence of chromosome of Nitrobacter hamburgensis X14.</title>
        <authorList>
            <consortium name="US DOE Joint Genome Institute"/>
            <person name="Copeland A."/>
            <person name="Lucas S."/>
            <person name="Lapidus A."/>
            <person name="Barry K."/>
            <person name="Detter J.C."/>
            <person name="Glavina del Rio T."/>
            <person name="Hammon N."/>
            <person name="Israni S."/>
            <person name="Dalin E."/>
            <person name="Tice H."/>
            <person name="Pitluck S."/>
            <person name="Chain P."/>
            <person name="Malfatti S."/>
            <person name="Shin M."/>
            <person name="Vergez L."/>
            <person name="Schmutz J."/>
            <person name="Larimer F."/>
            <person name="Land M."/>
            <person name="Hauser L."/>
            <person name="Kyrpides N."/>
            <person name="Ivanova N."/>
            <person name="Ward B."/>
            <person name="Arp D."/>
            <person name="Klotz M."/>
            <person name="Stein L."/>
            <person name="O'Mullan G."/>
            <person name="Starkenburg S."/>
            <person name="Sayavedra L."/>
            <person name="Poret-Peterson A.T."/>
            <person name="Gentry M.E."/>
            <person name="Bruce D."/>
            <person name="Richardson P."/>
        </authorList>
    </citation>
    <scope>NUCLEOTIDE SEQUENCE [LARGE SCALE GENOMIC DNA]</scope>
    <source>
        <strain evidence="2">DSM 10229 / NCIMB 13809 / X14</strain>
    </source>
</reference>
<gene>
    <name evidence="1" type="ordered locus">Nham_0006</name>
</gene>
<protein>
    <submittedName>
        <fullName evidence="1">Uncharacterized protein</fullName>
    </submittedName>
</protein>